<keyword evidence="2" id="KW-1185">Reference proteome</keyword>
<dbReference type="Proteomes" id="UP000326678">
    <property type="component" value="Chromosome Gxm1"/>
</dbReference>
<dbReference type="KEGG" id="nsh:GXM_03509"/>
<reference evidence="1 2" key="1">
    <citation type="submission" date="2019-10" db="EMBL/GenBank/DDBJ databases">
        <title>Genomic and transcriptomic insights into the perfect genentic adaptation of a filamentous nitrogen-fixing cyanobacterium to rice fields.</title>
        <authorList>
            <person name="Chen Z."/>
        </authorList>
    </citation>
    <scope>NUCLEOTIDE SEQUENCE [LARGE SCALE GENOMIC DNA]</scope>
    <source>
        <strain evidence="1">CCNUC1</strain>
    </source>
</reference>
<sequence>MFYPHLPPEARKKLEKSFPNLKSPYIFVDAGGVLTIQNCFRWVFKPFVQAAHLKTIQQLCY</sequence>
<dbReference type="EMBL" id="CP045226">
    <property type="protein sequence ID" value="QFS46029.1"/>
    <property type="molecule type" value="Genomic_DNA"/>
</dbReference>
<proteinExistence type="predicted"/>
<evidence type="ECO:0000313" key="1">
    <source>
        <dbReference type="EMBL" id="QFS46029.1"/>
    </source>
</evidence>
<name>A0A5P8W1Z0_9NOSO</name>
<gene>
    <name evidence="1" type="ORF">GXM_03509</name>
</gene>
<accession>A0A5P8W1Z0</accession>
<dbReference type="AlphaFoldDB" id="A0A5P8W1Z0"/>
<evidence type="ECO:0000313" key="2">
    <source>
        <dbReference type="Proteomes" id="UP000326678"/>
    </source>
</evidence>
<organism evidence="1 2">
    <name type="scientific">Nostoc sphaeroides CCNUC1</name>
    <dbReference type="NCBI Taxonomy" id="2653204"/>
    <lineage>
        <taxon>Bacteria</taxon>
        <taxon>Bacillati</taxon>
        <taxon>Cyanobacteriota</taxon>
        <taxon>Cyanophyceae</taxon>
        <taxon>Nostocales</taxon>
        <taxon>Nostocaceae</taxon>
        <taxon>Nostoc</taxon>
    </lineage>
</organism>
<protein>
    <submittedName>
        <fullName evidence="1">Uncharacterized protein</fullName>
    </submittedName>
</protein>